<comment type="caution">
    <text evidence="1">The sequence shown here is derived from an EMBL/GenBank/DDBJ whole genome shotgun (WGS) entry which is preliminary data.</text>
</comment>
<reference evidence="1" key="1">
    <citation type="thesis" date="2020" institute="ProQuest LLC" country="789 East Eisenhower Parkway, Ann Arbor, MI, USA">
        <title>Comparative Genomics and Chromosome Evolution.</title>
        <authorList>
            <person name="Mudd A.B."/>
        </authorList>
    </citation>
    <scope>NUCLEOTIDE SEQUENCE</scope>
    <source>
        <strain evidence="1">237g6f4</strain>
        <tissue evidence="1">Blood</tissue>
    </source>
</reference>
<dbReference type="EMBL" id="WNYA01000003">
    <property type="protein sequence ID" value="KAG8581706.1"/>
    <property type="molecule type" value="Genomic_DNA"/>
</dbReference>
<protein>
    <submittedName>
        <fullName evidence="1">Uncharacterized protein</fullName>
    </submittedName>
</protein>
<evidence type="ECO:0000313" key="1">
    <source>
        <dbReference type="EMBL" id="KAG8581706.1"/>
    </source>
</evidence>
<accession>A0AAV7CAL1</accession>
<sequence length="120" mass="12994">MVLTNSLAPGLMYSSGADKLVIAHTELYCAVIAPVLFKASFTSCPSGSHDDSKMVVPGDRWRSSLPPFSRFAWLLCSSGLPCSCSPVNGEQRQYLAPCNKSDLGRASTMPPRWQTAAFLH</sequence>
<dbReference type="Proteomes" id="UP000824782">
    <property type="component" value="Unassembled WGS sequence"/>
</dbReference>
<dbReference type="AlphaFoldDB" id="A0AAV7CAL1"/>
<gene>
    <name evidence="1" type="ORF">GDO81_007770</name>
</gene>
<name>A0AAV7CAL1_ENGPU</name>
<keyword evidence="2" id="KW-1185">Reference proteome</keyword>
<organism evidence="1 2">
    <name type="scientific">Engystomops pustulosus</name>
    <name type="common">Tungara frog</name>
    <name type="synonym">Physalaemus pustulosus</name>
    <dbReference type="NCBI Taxonomy" id="76066"/>
    <lineage>
        <taxon>Eukaryota</taxon>
        <taxon>Metazoa</taxon>
        <taxon>Chordata</taxon>
        <taxon>Craniata</taxon>
        <taxon>Vertebrata</taxon>
        <taxon>Euteleostomi</taxon>
        <taxon>Amphibia</taxon>
        <taxon>Batrachia</taxon>
        <taxon>Anura</taxon>
        <taxon>Neobatrachia</taxon>
        <taxon>Hyloidea</taxon>
        <taxon>Leptodactylidae</taxon>
        <taxon>Leiuperinae</taxon>
        <taxon>Engystomops</taxon>
    </lineage>
</organism>
<proteinExistence type="predicted"/>
<evidence type="ECO:0000313" key="2">
    <source>
        <dbReference type="Proteomes" id="UP000824782"/>
    </source>
</evidence>